<dbReference type="Gene3D" id="1.25.40.20">
    <property type="entry name" value="Ankyrin repeat-containing domain"/>
    <property type="match status" value="1"/>
</dbReference>
<evidence type="ECO:0000256" key="5">
    <source>
        <dbReference type="SAM" id="MobiDB-lite"/>
    </source>
</evidence>
<evidence type="ECO:0000256" key="4">
    <source>
        <dbReference type="PROSITE-ProRule" id="PRU00175"/>
    </source>
</evidence>
<feature type="compositionally biased region" description="Basic residues" evidence="5">
    <location>
        <begin position="374"/>
        <end position="388"/>
    </location>
</feature>
<dbReference type="AlphaFoldDB" id="K0TP83"/>
<evidence type="ECO:0000313" key="7">
    <source>
        <dbReference type="EMBL" id="EJK77711.1"/>
    </source>
</evidence>
<evidence type="ECO:0000256" key="2">
    <source>
        <dbReference type="ARBA" id="ARBA00022771"/>
    </source>
</evidence>
<organism evidence="7 8">
    <name type="scientific">Thalassiosira oceanica</name>
    <name type="common">Marine diatom</name>
    <dbReference type="NCBI Taxonomy" id="159749"/>
    <lineage>
        <taxon>Eukaryota</taxon>
        <taxon>Sar</taxon>
        <taxon>Stramenopiles</taxon>
        <taxon>Ochrophyta</taxon>
        <taxon>Bacillariophyta</taxon>
        <taxon>Coscinodiscophyceae</taxon>
        <taxon>Thalassiosirophycidae</taxon>
        <taxon>Thalassiosirales</taxon>
        <taxon>Thalassiosiraceae</taxon>
        <taxon>Thalassiosira</taxon>
    </lineage>
</organism>
<dbReference type="InterPro" id="IPR001841">
    <property type="entry name" value="Znf_RING"/>
</dbReference>
<gene>
    <name evidence="7" type="ORF">THAOC_00440</name>
</gene>
<dbReference type="PROSITE" id="PS50089">
    <property type="entry name" value="ZF_RING_2"/>
    <property type="match status" value="1"/>
</dbReference>
<dbReference type="InterPro" id="IPR013083">
    <property type="entry name" value="Znf_RING/FYVE/PHD"/>
</dbReference>
<keyword evidence="8" id="KW-1185">Reference proteome</keyword>
<feature type="domain" description="RING-type" evidence="6">
    <location>
        <begin position="17"/>
        <end position="62"/>
    </location>
</feature>
<dbReference type="GO" id="GO:0006513">
    <property type="term" value="P:protein monoubiquitination"/>
    <property type="evidence" value="ECO:0007669"/>
    <property type="project" value="TreeGrafter"/>
</dbReference>
<dbReference type="EMBL" id="AGNL01000512">
    <property type="protein sequence ID" value="EJK77711.1"/>
    <property type="molecule type" value="Genomic_DNA"/>
</dbReference>
<accession>K0TP83</accession>
<dbReference type="Pfam" id="PF00097">
    <property type="entry name" value="zf-C3HC4"/>
    <property type="match status" value="1"/>
</dbReference>
<dbReference type="InterPro" id="IPR036770">
    <property type="entry name" value="Ankyrin_rpt-contain_sf"/>
</dbReference>
<dbReference type="SUPFAM" id="SSF57850">
    <property type="entry name" value="RING/U-box"/>
    <property type="match status" value="1"/>
</dbReference>
<evidence type="ECO:0000313" key="8">
    <source>
        <dbReference type="Proteomes" id="UP000266841"/>
    </source>
</evidence>
<dbReference type="eggNOG" id="ENOG502SXSR">
    <property type="taxonomic scope" value="Eukaryota"/>
</dbReference>
<dbReference type="PANTHER" id="PTHR25462:SF229">
    <property type="entry name" value="TRANSCRIPTION INTERMEDIARY FACTOR 1-BETA"/>
    <property type="match status" value="1"/>
</dbReference>
<evidence type="ECO:0000259" key="6">
    <source>
        <dbReference type="PROSITE" id="PS50089"/>
    </source>
</evidence>
<dbReference type="InterPro" id="IPR047153">
    <property type="entry name" value="TRIM45/56/19-like"/>
</dbReference>
<evidence type="ECO:0000256" key="1">
    <source>
        <dbReference type="ARBA" id="ARBA00022723"/>
    </source>
</evidence>
<name>K0TP83_THAOC</name>
<keyword evidence="1" id="KW-0479">Metal-binding</keyword>
<protein>
    <recommendedName>
        <fullName evidence="6">RING-type domain-containing protein</fullName>
    </recommendedName>
</protein>
<reference evidence="7 8" key="1">
    <citation type="journal article" date="2012" name="Genome Biol.">
        <title>Genome and low-iron response of an oceanic diatom adapted to chronic iron limitation.</title>
        <authorList>
            <person name="Lommer M."/>
            <person name="Specht M."/>
            <person name="Roy A.S."/>
            <person name="Kraemer L."/>
            <person name="Andreson R."/>
            <person name="Gutowska M.A."/>
            <person name="Wolf J."/>
            <person name="Bergner S.V."/>
            <person name="Schilhabel M.B."/>
            <person name="Klostermeier U.C."/>
            <person name="Beiko R.G."/>
            <person name="Rosenstiel P."/>
            <person name="Hippler M."/>
            <person name="Laroche J."/>
        </authorList>
    </citation>
    <scope>NUCLEOTIDE SEQUENCE [LARGE SCALE GENOMIC DNA]</scope>
    <source>
        <strain evidence="7 8">CCMP1005</strain>
    </source>
</reference>
<dbReference type="InterPro" id="IPR018957">
    <property type="entry name" value="Znf_C3HC4_RING-type"/>
</dbReference>
<dbReference type="SUPFAM" id="SSF48403">
    <property type="entry name" value="Ankyrin repeat"/>
    <property type="match status" value="1"/>
</dbReference>
<dbReference type="PROSITE" id="PS00518">
    <property type="entry name" value="ZF_RING_1"/>
    <property type="match status" value="1"/>
</dbReference>
<keyword evidence="2 4" id="KW-0863">Zinc-finger</keyword>
<dbReference type="GO" id="GO:0061630">
    <property type="term" value="F:ubiquitin protein ligase activity"/>
    <property type="evidence" value="ECO:0007669"/>
    <property type="project" value="TreeGrafter"/>
</dbReference>
<keyword evidence="3" id="KW-0862">Zinc</keyword>
<sequence>MAENVQGETAVGTDQTCGICLEDSKDPLTLPCGHSFCDGCLNEWRSRYGVEEEMRRKCPMCRARIPPSKEMVASLLSLRATKQHLEDSKDTSSERYHNDEEEAVVMPDYIHRAVRKGGIKTVLKWINANRAEDRVNAVSSAETLSFTALTVATTCNQLAMMTQLLQLGANVDGRTSFGGTAIASIFIDGSIVMGYVCERVSLLLSWGAITADSGAENCISSLARMYGKHELAKLLKSELGGRRCEIANLPSRPELNGKTCVVDEYLPASDEYKVTLETKSKEVLVLDPANLTRRDRTPQDCGYYIEFKNGRTIRHDFDSSEDCKAFVASLNSSDETPPAVTEEAEAAAEQAAAELLAELGLGESSINVATSGNKVKRSKKKKGGKRRK</sequence>
<comment type="caution">
    <text evidence="7">The sequence shown here is derived from an EMBL/GenBank/DDBJ whole genome shotgun (WGS) entry which is preliminary data.</text>
</comment>
<feature type="region of interest" description="Disordered" evidence="5">
    <location>
        <begin position="367"/>
        <end position="388"/>
    </location>
</feature>
<dbReference type="InterPro" id="IPR017907">
    <property type="entry name" value="Znf_RING_CS"/>
</dbReference>
<dbReference type="Proteomes" id="UP000266841">
    <property type="component" value="Unassembled WGS sequence"/>
</dbReference>
<dbReference type="OrthoDB" id="1923159at2759"/>
<proteinExistence type="predicted"/>
<dbReference type="PANTHER" id="PTHR25462">
    <property type="entry name" value="BONUS, ISOFORM C-RELATED"/>
    <property type="match status" value="1"/>
</dbReference>
<dbReference type="Gene3D" id="3.30.40.10">
    <property type="entry name" value="Zinc/RING finger domain, C3HC4 (zinc finger)"/>
    <property type="match status" value="1"/>
</dbReference>
<dbReference type="GO" id="GO:0008270">
    <property type="term" value="F:zinc ion binding"/>
    <property type="evidence" value="ECO:0007669"/>
    <property type="project" value="UniProtKB-KW"/>
</dbReference>
<evidence type="ECO:0000256" key="3">
    <source>
        <dbReference type="ARBA" id="ARBA00022833"/>
    </source>
</evidence>
<dbReference type="SMART" id="SM00184">
    <property type="entry name" value="RING"/>
    <property type="match status" value="1"/>
</dbReference>